<evidence type="ECO:0000313" key="3">
    <source>
        <dbReference type="EMBL" id="HGI75468.1"/>
    </source>
</evidence>
<dbReference type="Gene3D" id="3.40.50.1820">
    <property type="entry name" value="alpha/beta hydrolase"/>
    <property type="match status" value="1"/>
</dbReference>
<dbReference type="PANTHER" id="PTHR43689:SF8">
    <property type="entry name" value="ALPHA_BETA-HYDROLASES SUPERFAMILY PROTEIN"/>
    <property type="match status" value="1"/>
</dbReference>
<dbReference type="Pfam" id="PF00561">
    <property type="entry name" value="Abhydrolase_1"/>
    <property type="match status" value="1"/>
</dbReference>
<dbReference type="PRINTS" id="PR00111">
    <property type="entry name" value="ABHYDROLASE"/>
</dbReference>
<dbReference type="InterPro" id="IPR029058">
    <property type="entry name" value="AB_hydrolase_fold"/>
</dbReference>
<dbReference type="EMBL" id="DTEN01000293">
    <property type="protein sequence ID" value="HGI75468.1"/>
    <property type="molecule type" value="Genomic_DNA"/>
</dbReference>
<evidence type="ECO:0000259" key="2">
    <source>
        <dbReference type="Pfam" id="PF00561"/>
    </source>
</evidence>
<reference evidence="3" key="1">
    <citation type="journal article" date="2020" name="mSystems">
        <title>Genome- and Community-Level Interaction Insights into Carbon Utilization and Element Cycling Functions of Hydrothermarchaeota in Hydrothermal Sediment.</title>
        <authorList>
            <person name="Zhou Z."/>
            <person name="Liu Y."/>
            <person name="Xu W."/>
            <person name="Pan J."/>
            <person name="Luo Z.H."/>
            <person name="Li M."/>
        </authorList>
    </citation>
    <scope>NUCLEOTIDE SEQUENCE [LARGE SCALE GENOMIC DNA]</scope>
    <source>
        <strain evidence="3">SpSt-716</strain>
    </source>
</reference>
<dbReference type="GO" id="GO:0016787">
    <property type="term" value="F:hydrolase activity"/>
    <property type="evidence" value="ECO:0007669"/>
    <property type="project" value="UniProtKB-KW"/>
</dbReference>
<dbReference type="PANTHER" id="PTHR43689">
    <property type="entry name" value="HYDROLASE"/>
    <property type="match status" value="1"/>
</dbReference>
<keyword evidence="3" id="KW-0378">Hydrolase</keyword>
<name>A0A7V4DGR1_9BACT</name>
<dbReference type="PRINTS" id="PR00412">
    <property type="entry name" value="EPOXHYDRLASE"/>
</dbReference>
<gene>
    <name evidence="3" type="ORF">ENU96_07320</name>
</gene>
<dbReference type="InterPro" id="IPR000073">
    <property type="entry name" value="AB_hydrolase_1"/>
</dbReference>
<comment type="caution">
    <text evidence="3">The sequence shown here is derived from an EMBL/GenBank/DDBJ whole genome shotgun (WGS) entry which is preliminary data.</text>
</comment>
<keyword evidence="1" id="KW-0472">Membrane</keyword>
<dbReference type="InterPro" id="IPR000639">
    <property type="entry name" value="Epox_hydrolase-like"/>
</dbReference>
<evidence type="ECO:0000256" key="1">
    <source>
        <dbReference type="SAM" id="Phobius"/>
    </source>
</evidence>
<feature type="domain" description="AB hydrolase-1" evidence="2">
    <location>
        <begin position="65"/>
        <end position="308"/>
    </location>
</feature>
<accession>A0A7V4DGR1</accession>
<dbReference type="AlphaFoldDB" id="A0A7V4DGR1"/>
<keyword evidence="1" id="KW-1133">Transmembrane helix</keyword>
<sequence>MWKKAVERRWVFLKSVPWIPVILVLFSTSWGLCRESPFANGHFWEKDGLFLHYRMWFPEHPRKKILFIHGLGGSTFSWRYAPDFLLQEGYCIVAVDLPGFGYSQRVTGKFLKTEAQVRLLLDFLRFLDTVLIPERLSHDPWYLVGHSMGGKIAFLMSFKEPERFLGVLLVDAAFRGPSLRFLRVFTTFPLTRTCWVTLIRNAFLTPSRIRRFLTRAYGRRPSTSEVEGYLAPLRLPGTARSLLSLVNQASSLRLAVFSGRPHPPFLLLWGEQDRFVPKRQAEKFQEIFPETPLVVILGASHCPMETHPEEFYRVVVEFCNTLALPLR</sequence>
<organism evidence="3">
    <name type="scientific">Candidatus Caldatribacterium californiense</name>
    <dbReference type="NCBI Taxonomy" id="1454726"/>
    <lineage>
        <taxon>Bacteria</taxon>
        <taxon>Pseudomonadati</taxon>
        <taxon>Atribacterota</taxon>
        <taxon>Atribacteria</taxon>
        <taxon>Atribacterales</taxon>
        <taxon>Candidatus Caldatribacteriaceae</taxon>
        <taxon>Candidatus Caldatribacterium</taxon>
    </lineage>
</organism>
<feature type="transmembrane region" description="Helical" evidence="1">
    <location>
        <begin position="12"/>
        <end position="32"/>
    </location>
</feature>
<protein>
    <submittedName>
        <fullName evidence="3">Alpha/beta hydrolase</fullName>
    </submittedName>
</protein>
<proteinExistence type="predicted"/>
<keyword evidence="1" id="KW-0812">Transmembrane</keyword>
<dbReference type="SUPFAM" id="SSF53474">
    <property type="entry name" value="alpha/beta-Hydrolases"/>
    <property type="match status" value="1"/>
</dbReference>